<evidence type="ECO:0000313" key="3">
    <source>
        <dbReference type="Proteomes" id="UP000298652"/>
    </source>
</evidence>
<keyword evidence="3" id="KW-1185">Reference proteome</keyword>
<evidence type="ECO:0000313" key="2">
    <source>
        <dbReference type="EMBL" id="TKW40719.1"/>
    </source>
</evidence>
<accession>A0A4U6WHG6</accession>
<proteinExistence type="predicted"/>
<reference evidence="2" key="1">
    <citation type="submission" date="2019-03" db="EMBL/GenBank/DDBJ databases">
        <title>WGS assembly of Setaria viridis.</title>
        <authorList>
            <person name="Huang P."/>
            <person name="Jenkins J."/>
            <person name="Grimwood J."/>
            <person name="Barry K."/>
            <person name="Healey A."/>
            <person name="Mamidi S."/>
            <person name="Sreedasyam A."/>
            <person name="Shu S."/>
            <person name="Feldman M."/>
            <person name="Wu J."/>
            <person name="Yu Y."/>
            <person name="Chen C."/>
            <person name="Johnson J."/>
            <person name="Rokhsar D."/>
            <person name="Baxter I."/>
            <person name="Schmutz J."/>
            <person name="Brutnell T."/>
            <person name="Kellogg E."/>
        </authorList>
    </citation>
    <scope>NUCLEOTIDE SEQUENCE [LARGE SCALE GENOMIC DNA]</scope>
</reference>
<dbReference type="EMBL" id="CM016552">
    <property type="protein sequence ID" value="TKW40719.1"/>
    <property type="molecule type" value="Genomic_DNA"/>
</dbReference>
<keyword evidence="1" id="KW-0732">Signal</keyword>
<organism evidence="2 3">
    <name type="scientific">Setaria viridis</name>
    <name type="common">Green bristlegrass</name>
    <name type="synonym">Setaria italica subsp. viridis</name>
    <dbReference type="NCBI Taxonomy" id="4556"/>
    <lineage>
        <taxon>Eukaryota</taxon>
        <taxon>Viridiplantae</taxon>
        <taxon>Streptophyta</taxon>
        <taxon>Embryophyta</taxon>
        <taxon>Tracheophyta</taxon>
        <taxon>Spermatophyta</taxon>
        <taxon>Magnoliopsida</taxon>
        <taxon>Liliopsida</taxon>
        <taxon>Poales</taxon>
        <taxon>Poaceae</taxon>
        <taxon>PACMAD clade</taxon>
        <taxon>Panicoideae</taxon>
        <taxon>Panicodae</taxon>
        <taxon>Paniceae</taxon>
        <taxon>Cenchrinae</taxon>
        <taxon>Setaria</taxon>
    </lineage>
</organism>
<dbReference type="Gramene" id="TKW40719">
    <property type="protein sequence ID" value="TKW40719"/>
    <property type="gene ID" value="SEVIR_1G264333v2"/>
</dbReference>
<evidence type="ECO:0000256" key="1">
    <source>
        <dbReference type="SAM" id="SignalP"/>
    </source>
</evidence>
<name>A0A4U6WHG6_SETVI</name>
<protein>
    <submittedName>
        <fullName evidence="2">Uncharacterized protein</fullName>
    </submittedName>
</protein>
<gene>
    <name evidence="2" type="ORF">SEVIR_1G264333v2</name>
</gene>
<feature type="signal peptide" evidence="1">
    <location>
        <begin position="1"/>
        <end position="19"/>
    </location>
</feature>
<sequence length="39" mass="4810">MWSVVLLFCLCLFMYQYESKINFHLSSWQDIRPSYMIIC</sequence>
<dbReference type="Proteomes" id="UP000298652">
    <property type="component" value="Chromosome 1"/>
</dbReference>
<dbReference type="AlphaFoldDB" id="A0A4U6WHG6"/>
<feature type="chain" id="PRO_5020330673" evidence="1">
    <location>
        <begin position="20"/>
        <end position="39"/>
    </location>
</feature>